<dbReference type="InterPro" id="IPR029063">
    <property type="entry name" value="SAM-dependent_MTases_sf"/>
</dbReference>
<dbReference type="Gene3D" id="3.40.50.150">
    <property type="entry name" value="Vaccinia Virus protein VP39"/>
    <property type="match status" value="1"/>
</dbReference>
<dbReference type="InterPro" id="IPR013216">
    <property type="entry name" value="Methyltransf_11"/>
</dbReference>
<dbReference type="AlphaFoldDB" id="A0A3D3RA51"/>
<evidence type="ECO:0000313" key="2">
    <source>
        <dbReference type="EMBL" id="HCO24952.1"/>
    </source>
</evidence>
<dbReference type="CDD" id="cd02440">
    <property type="entry name" value="AdoMet_MTases"/>
    <property type="match status" value="1"/>
</dbReference>
<dbReference type="EMBL" id="DQAY01000114">
    <property type="protein sequence ID" value="HCO24952.1"/>
    <property type="molecule type" value="Genomic_DNA"/>
</dbReference>
<name>A0A3D3RA51_9PLAN</name>
<dbReference type="Proteomes" id="UP000263642">
    <property type="component" value="Unassembled WGS sequence"/>
</dbReference>
<accession>A0A3D3RA51</accession>
<comment type="caution">
    <text evidence="2">The sequence shown here is derived from an EMBL/GenBank/DDBJ whole genome shotgun (WGS) entry which is preliminary data.</text>
</comment>
<organism evidence="2 3">
    <name type="scientific">Gimesia maris</name>
    <dbReference type="NCBI Taxonomy" id="122"/>
    <lineage>
        <taxon>Bacteria</taxon>
        <taxon>Pseudomonadati</taxon>
        <taxon>Planctomycetota</taxon>
        <taxon>Planctomycetia</taxon>
        <taxon>Planctomycetales</taxon>
        <taxon>Planctomycetaceae</taxon>
        <taxon>Gimesia</taxon>
    </lineage>
</organism>
<evidence type="ECO:0000313" key="3">
    <source>
        <dbReference type="Proteomes" id="UP000263642"/>
    </source>
</evidence>
<evidence type="ECO:0000259" key="1">
    <source>
        <dbReference type="Pfam" id="PF08241"/>
    </source>
</evidence>
<dbReference type="Pfam" id="PF08241">
    <property type="entry name" value="Methyltransf_11"/>
    <property type="match status" value="1"/>
</dbReference>
<dbReference type="GO" id="GO:0008757">
    <property type="term" value="F:S-adenosylmethionine-dependent methyltransferase activity"/>
    <property type="evidence" value="ECO:0007669"/>
    <property type="project" value="InterPro"/>
</dbReference>
<protein>
    <recommendedName>
        <fullName evidence="1">Methyltransferase type 11 domain-containing protein</fullName>
    </recommendedName>
</protein>
<proteinExistence type="predicted"/>
<feature type="domain" description="Methyltransferase type 11" evidence="1">
    <location>
        <begin position="113"/>
        <end position="201"/>
    </location>
</feature>
<sequence>MELQSDLPWPLNQNSDLIDLIASISGEHKRIVTSKLLQEEKCLGWNVRTDLQDRQLPPHHWSEDLAEFYASTNAFLYETSVWNRRPLKQEIRNWICDYLKASFPQPLKILAYGDGLGFDSLQWSQTRHDVTYFEVSPDCIAYAQQVFKKNNAEINMLQSITGLEPDSFDVIICLDVLEHVPEPSFILADFTKWLKVDGLLITHSPFFLVHPWYSTHLKSNQKFSGCTKLYTSLGLQPVRSRLFWDPIVLKNTRQAFIRSKIPWSTRLGGVLLAQGRGYNGKIHSLIARLKSQGHSHWVNDLKQLLEQEQAGTLELPPA</sequence>
<dbReference type="RefSeq" id="WP_154931396.1">
    <property type="nucleotide sequence ID" value="NZ_CP036341.1"/>
</dbReference>
<gene>
    <name evidence="2" type="ORF">DIT97_18715</name>
</gene>
<dbReference type="SUPFAM" id="SSF53335">
    <property type="entry name" value="S-adenosyl-L-methionine-dependent methyltransferases"/>
    <property type="match status" value="1"/>
</dbReference>
<reference evidence="2 3" key="1">
    <citation type="journal article" date="2018" name="Nat. Biotechnol.">
        <title>A standardized bacterial taxonomy based on genome phylogeny substantially revises the tree of life.</title>
        <authorList>
            <person name="Parks D.H."/>
            <person name="Chuvochina M."/>
            <person name="Waite D.W."/>
            <person name="Rinke C."/>
            <person name="Skarshewski A."/>
            <person name="Chaumeil P.A."/>
            <person name="Hugenholtz P."/>
        </authorList>
    </citation>
    <scope>NUCLEOTIDE SEQUENCE [LARGE SCALE GENOMIC DNA]</scope>
    <source>
        <strain evidence="2">UBA9375</strain>
    </source>
</reference>